<dbReference type="Pfam" id="PF01636">
    <property type="entry name" value="APH"/>
    <property type="match status" value="1"/>
</dbReference>
<evidence type="ECO:0000256" key="4">
    <source>
        <dbReference type="ARBA" id="ARBA00022741"/>
    </source>
</evidence>
<evidence type="ECO:0000256" key="6">
    <source>
        <dbReference type="ARBA" id="ARBA00022840"/>
    </source>
</evidence>
<feature type="domain" description="Aminoglycoside phosphotransferase" evidence="10">
    <location>
        <begin position="27"/>
        <end position="256"/>
    </location>
</feature>
<evidence type="ECO:0000313" key="11">
    <source>
        <dbReference type="EMBL" id="SFM63394.1"/>
    </source>
</evidence>
<accession>A0A1I4SG86</accession>
<keyword evidence="12" id="KW-1185">Reference proteome</keyword>
<comment type="catalytic activity">
    <reaction evidence="8">
        <text>L-homoserine + ATP = O-phospho-L-homoserine + ADP + H(+)</text>
        <dbReference type="Rhea" id="RHEA:13985"/>
        <dbReference type="ChEBI" id="CHEBI:15378"/>
        <dbReference type="ChEBI" id="CHEBI:30616"/>
        <dbReference type="ChEBI" id="CHEBI:57476"/>
        <dbReference type="ChEBI" id="CHEBI:57590"/>
        <dbReference type="ChEBI" id="CHEBI:456216"/>
        <dbReference type="EC" id="2.7.1.39"/>
    </reaction>
</comment>
<keyword evidence="3 8" id="KW-0791">Threonine biosynthesis</keyword>
<dbReference type="Gene3D" id="3.30.200.20">
    <property type="entry name" value="Phosphorylase Kinase, domain 1"/>
    <property type="match status" value="1"/>
</dbReference>
<dbReference type="GO" id="GO:0004413">
    <property type="term" value="F:homoserine kinase activity"/>
    <property type="evidence" value="ECO:0007669"/>
    <property type="project" value="UniProtKB-UniRule"/>
</dbReference>
<comment type="pathway">
    <text evidence="8">Amino-acid biosynthesis; L-threonine biosynthesis; L-threonine from L-aspartate: step 4/5.</text>
</comment>
<gene>
    <name evidence="8" type="primary">thrB</name>
    <name evidence="11" type="ORF">SAMN05216217_11016</name>
</gene>
<dbReference type="GO" id="GO:0009088">
    <property type="term" value="P:threonine biosynthetic process"/>
    <property type="evidence" value="ECO:0007669"/>
    <property type="project" value="UniProtKB-UniRule"/>
</dbReference>
<keyword evidence="4 8" id="KW-0547">Nucleotide-binding</keyword>
<dbReference type="OrthoDB" id="9777460at2"/>
<dbReference type="PANTHER" id="PTHR21064:SF6">
    <property type="entry name" value="AMINOGLYCOSIDE PHOSPHOTRANSFERASE DOMAIN-CONTAINING PROTEIN"/>
    <property type="match status" value="1"/>
</dbReference>
<proteinExistence type="inferred from homology"/>
<dbReference type="STRING" id="1720063.SAMN05216217_11016"/>
<dbReference type="InterPro" id="IPR002575">
    <property type="entry name" value="Aminoglycoside_PTrfase"/>
</dbReference>
<evidence type="ECO:0000256" key="9">
    <source>
        <dbReference type="NCBIfam" id="TIGR00938"/>
    </source>
</evidence>
<dbReference type="HAMAP" id="MF_00301">
    <property type="entry name" value="Homoser_kinase_2"/>
    <property type="match status" value="1"/>
</dbReference>
<evidence type="ECO:0000256" key="7">
    <source>
        <dbReference type="ARBA" id="ARBA00038240"/>
    </source>
</evidence>
<evidence type="ECO:0000256" key="8">
    <source>
        <dbReference type="HAMAP-Rule" id="MF_00301"/>
    </source>
</evidence>
<evidence type="ECO:0000259" key="10">
    <source>
        <dbReference type="Pfam" id="PF01636"/>
    </source>
</evidence>
<dbReference type="Proteomes" id="UP000243629">
    <property type="component" value="Unassembled WGS sequence"/>
</dbReference>
<dbReference type="InterPro" id="IPR050249">
    <property type="entry name" value="Pseudomonas-type_ThrB"/>
</dbReference>
<evidence type="ECO:0000256" key="2">
    <source>
        <dbReference type="ARBA" id="ARBA00022679"/>
    </source>
</evidence>
<dbReference type="InterPro" id="IPR005280">
    <property type="entry name" value="Homoserine_kinase_II"/>
</dbReference>
<dbReference type="EMBL" id="FOUI01000010">
    <property type="protein sequence ID" value="SFM63394.1"/>
    <property type="molecule type" value="Genomic_DNA"/>
</dbReference>
<organism evidence="11 12">
    <name type="scientific">Halopseudomonas yangmingensis</name>
    <dbReference type="NCBI Taxonomy" id="1720063"/>
    <lineage>
        <taxon>Bacteria</taxon>
        <taxon>Pseudomonadati</taxon>
        <taxon>Pseudomonadota</taxon>
        <taxon>Gammaproteobacteria</taxon>
        <taxon>Pseudomonadales</taxon>
        <taxon>Pseudomonadaceae</taxon>
        <taxon>Halopseudomonas</taxon>
    </lineage>
</organism>
<keyword evidence="6 8" id="KW-0067">ATP-binding</keyword>
<dbReference type="EC" id="2.7.1.39" evidence="8 9"/>
<dbReference type="SUPFAM" id="SSF56112">
    <property type="entry name" value="Protein kinase-like (PK-like)"/>
    <property type="match status" value="1"/>
</dbReference>
<dbReference type="NCBIfam" id="TIGR00938">
    <property type="entry name" value="thrB_alt"/>
    <property type="match status" value="1"/>
</dbReference>
<comment type="similarity">
    <text evidence="7 8">Belongs to the pseudomonas-type ThrB family.</text>
</comment>
<dbReference type="Gene3D" id="3.90.1200.10">
    <property type="match status" value="1"/>
</dbReference>
<dbReference type="NCBIfam" id="NF003558">
    <property type="entry name" value="PRK05231.1"/>
    <property type="match status" value="1"/>
</dbReference>
<dbReference type="UniPathway" id="UPA00050">
    <property type="reaction ID" value="UER00064"/>
</dbReference>
<dbReference type="PANTHER" id="PTHR21064">
    <property type="entry name" value="AMINOGLYCOSIDE PHOSPHOTRANSFERASE DOMAIN-CONTAINING PROTEIN-RELATED"/>
    <property type="match status" value="1"/>
</dbReference>
<name>A0A1I4SG86_9GAMM</name>
<keyword evidence="5 8" id="KW-0418">Kinase</keyword>
<evidence type="ECO:0000256" key="1">
    <source>
        <dbReference type="ARBA" id="ARBA00022605"/>
    </source>
</evidence>
<dbReference type="AlphaFoldDB" id="A0A1I4SG86"/>
<dbReference type="CDD" id="cd05153">
    <property type="entry name" value="HomoserineK_II"/>
    <property type="match status" value="1"/>
</dbReference>
<protein>
    <recommendedName>
        <fullName evidence="8 9">Homoserine kinase</fullName>
        <shortName evidence="8">HK</shortName>
        <shortName evidence="8">HSK</shortName>
        <ecNumber evidence="8 9">2.7.1.39</ecNumber>
    </recommendedName>
</protein>
<evidence type="ECO:0000313" key="12">
    <source>
        <dbReference type="Proteomes" id="UP000243629"/>
    </source>
</evidence>
<dbReference type="GO" id="GO:0005524">
    <property type="term" value="F:ATP binding"/>
    <property type="evidence" value="ECO:0007669"/>
    <property type="project" value="UniProtKB-KW"/>
</dbReference>
<sequence length="318" mass="34936">MSVFTEVSREQLEPFLGGFALGRLIDFSGIAGGSENSNFFVACEGGEFVLTLIERGPQDELPFFVELLEQLRSAGLPVPYAIADGQGQRLHRLNGRPALLQPRLPGRHVEQPDASHCQAVGQMLARLHAATASGALQRRSDRGLLWMLGSGRQLRARLDQAQSAQLLDPLLAQIADWLAEPPALPTAILHADLFRDNVLFEGHHLTGLIDFYNAHTGWTLYDVAITVNDWCLDAQQRLQPELARALLAGYAAIRPFSAHEADLWPAVLRLAALRFWLSRQLAAEQHAGQSGVLVKDPEHFKRVLVGHAEVQVGLPLAL</sequence>
<keyword evidence="2 8" id="KW-0808">Transferase</keyword>
<evidence type="ECO:0000256" key="3">
    <source>
        <dbReference type="ARBA" id="ARBA00022697"/>
    </source>
</evidence>
<reference evidence="12" key="1">
    <citation type="submission" date="2016-10" db="EMBL/GenBank/DDBJ databases">
        <authorList>
            <person name="Varghese N."/>
            <person name="Submissions S."/>
        </authorList>
    </citation>
    <scope>NUCLEOTIDE SEQUENCE [LARGE SCALE GENOMIC DNA]</scope>
    <source>
        <strain evidence="12">DSM 24213</strain>
    </source>
</reference>
<dbReference type="RefSeq" id="WP_093476308.1">
    <property type="nucleotide sequence ID" value="NZ_FOUI01000010.1"/>
</dbReference>
<dbReference type="InterPro" id="IPR011009">
    <property type="entry name" value="Kinase-like_dom_sf"/>
</dbReference>
<keyword evidence="1 8" id="KW-0028">Amino-acid biosynthesis</keyword>
<evidence type="ECO:0000256" key="5">
    <source>
        <dbReference type="ARBA" id="ARBA00022777"/>
    </source>
</evidence>